<sequence length="74" mass="8483">MTVSFDTVRSLRKLVRLKLGATDLEKAFLNAPQRELENRSPREILGDRDFYEVMRLSVMVSSIAPREQSESRAA</sequence>
<organism evidence="2">
    <name type="scientific">Alloyangia mangrovi</name>
    <dbReference type="NCBI Taxonomy" id="1779329"/>
    <lineage>
        <taxon>Bacteria</taxon>
        <taxon>Pseudomonadati</taxon>
        <taxon>Pseudomonadota</taxon>
        <taxon>Alphaproteobacteria</taxon>
        <taxon>Rhodobacterales</taxon>
        <taxon>Roseobacteraceae</taxon>
        <taxon>Alloyangia</taxon>
    </lineage>
</organism>
<name>A0A2A3JZ53_9RHOB</name>
<dbReference type="OrthoDB" id="9860487at2"/>
<keyword evidence="3" id="KW-1185">Reference proteome</keyword>
<reference evidence="3" key="2">
    <citation type="submission" date="2023-07" db="EMBL/GenBank/DDBJ databases">
        <title>Yangia mangrovi SAOS 153D genome.</title>
        <authorList>
            <person name="Verma A."/>
            <person name="Pal Y."/>
            <person name="Sundharam S."/>
            <person name="Bisht B."/>
            <person name="Srinivasan K."/>
        </authorList>
    </citation>
    <scope>NUCLEOTIDE SEQUENCE [LARGE SCALE GENOMIC DNA]</scope>
    <source>
        <strain evidence="3">SAOS 153D</strain>
    </source>
</reference>
<evidence type="ECO:0000313" key="1">
    <source>
        <dbReference type="EMBL" id="MCT4370973.1"/>
    </source>
</evidence>
<evidence type="ECO:0000313" key="2">
    <source>
        <dbReference type="EMBL" id="PBD19749.1"/>
    </source>
</evidence>
<dbReference type="EMBL" id="NTHN01000099">
    <property type="protein sequence ID" value="PBD19749.1"/>
    <property type="molecule type" value="Genomic_DNA"/>
</dbReference>
<dbReference type="AlphaFoldDB" id="A0A2A3JZ53"/>
<dbReference type="Proteomes" id="UP000217448">
    <property type="component" value="Unassembled WGS sequence"/>
</dbReference>
<reference evidence="2" key="1">
    <citation type="submission" date="2017-09" db="EMBL/GenBank/DDBJ databases">
        <title>Yangia sp. SAOS 153D whole genome sequencing.</title>
        <authorList>
            <person name="Verma A."/>
            <person name="Krishnamurthi S."/>
        </authorList>
    </citation>
    <scope>NUCLEOTIDE SEQUENCE [LARGE SCALE GENOMIC DNA]</scope>
    <source>
        <strain evidence="2">SAOS 153D</strain>
    </source>
</reference>
<evidence type="ECO:0000313" key="3">
    <source>
        <dbReference type="Proteomes" id="UP000217448"/>
    </source>
</evidence>
<proteinExistence type="predicted"/>
<accession>A0A2A3JZ53</accession>
<dbReference type="EMBL" id="NTHN02000019">
    <property type="protein sequence ID" value="MCT4370973.1"/>
    <property type="molecule type" value="Genomic_DNA"/>
</dbReference>
<comment type="caution">
    <text evidence="2">The sequence shown here is derived from an EMBL/GenBank/DDBJ whole genome shotgun (WGS) entry which is preliminary data.</text>
</comment>
<gene>
    <name evidence="1" type="ORF">CLG85_011860</name>
    <name evidence="2" type="ORF">CLG85_07740</name>
</gene>
<dbReference type="RefSeq" id="WP_095881746.1">
    <property type="nucleotide sequence ID" value="NZ_NTHN02000019.1"/>
</dbReference>
<protein>
    <submittedName>
        <fullName evidence="2">Uncharacterized protein</fullName>
    </submittedName>
</protein>
<reference evidence="1" key="3">
    <citation type="submission" date="2024-05" db="EMBL/GenBank/DDBJ databases">
        <title>Yangia mangrovi SAOS 153D genome.</title>
        <authorList>
            <person name="Verma A."/>
            <person name="Pal Y."/>
            <person name="Sundharam S."/>
            <person name="Bisht B."/>
            <person name="Srinivasan K."/>
        </authorList>
    </citation>
    <scope>NUCLEOTIDE SEQUENCE</scope>
    <source>
        <strain evidence="1">SAOS 153D</strain>
    </source>
</reference>